<protein>
    <recommendedName>
        <fullName evidence="3">GIY-YIG domain-containing protein</fullName>
    </recommendedName>
</protein>
<dbReference type="AlphaFoldDB" id="A0A318UAT3"/>
<comment type="caution">
    <text evidence="1">The sequence shown here is derived from an EMBL/GenBank/DDBJ whole genome shotgun (WGS) entry which is preliminary data.</text>
</comment>
<dbReference type="EMBL" id="QKLU01000007">
    <property type="protein sequence ID" value="PYF71625.1"/>
    <property type="molecule type" value="Genomic_DNA"/>
</dbReference>
<organism evidence="1 2">
    <name type="scientific">Pedobacter nutrimenti</name>
    <dbReference type="NCBI Taxonomy" id="1241337"/>
    <lineage>
        <taxon>Bacteria</taxon>
        <taxon>Pseudomonadati</taxon>
        <taxon>Bacteroidota</taxon>
        <taxon>Sphingobacteriia</taxon>
        <taxon>Sphingobacteriales</taxon>
        <taxon>Sphingobacteriaceae</taxon>
        <taxon>Pedobacter</taxon>
    </lineage>
</organism>
<sequence>MFDELEKYTFKGNFFYRPTDSLEEVCNAPSSYYGVFLVYALRKGKVELIYIGKSGVELFGNANTEGHICDGLRDNLVDGLHFDETSRKNCWPVQMFIEDIEALHVHWYVTYDGQYKDRPGYIKIKLLQVYQGIFGKIPRWNFGSDRT</sequence>
<accession>A0A318UAT3</accession>
<gene>
    <name evidence="1" type="ORF">B0O44_107240</name>
</gene>
<proteinExistence type="predicted"/>
<dbReference type="Proteomes" id="UP000248198">
    <property type="component" value="Unassembled WGS sequence"/>
</dbReference>
<evidence type="ECO:0000313" key="2">
    <source>
        <dbReference type="Proteomes" id="UP000248198"/>
    </source>
</evidence>
<keyword evidence="2" id="KW-1185">Reference proteome</keyword>
<evidence type="ECO:0008006" key="3">
    <source>
        <dbReference type="Google" id="ProtNLM"/>
    </source>
</evidence>
<reference evidence="1 2" key="1">
    <citation type="submission" date="2018-06" db="EMBL/GenBank/DDBJ databases">
        <title>Genomic Encyclopedia of Archaeal and Bacterial Type Strains, Phase II (KMG-II): from individual species to whole genera.</title>
        <authorList>
            <person name="Goeker M."/>
        </authorList>
    </citation>
    <scope>NUCLEOTIDE SEQUENCE [LARGE SCALE GENOMIC DNA]</scope>
    <source>
        <strain evidence="1 2">DSM 27372</strain>
    </source>
</reference>
<evidence type="ECO:0000313" key="1">
    <source>
        <dbReference type="EMBL" id="PYF71625.1"/>
    </source>
</evidence>
<name>A0A318UAT3_9SPHI</name>